<dbReference type="PaxDb" id="523849-OCC_05636"/>
<dbReference type="Pfam" id="PF00583">
    <property type="entry name" value="Acetyltransf_1"/>
    <property type="match status" value="1"/>
</dbReference>
<dbReference type="Gene3D" id="3.40.630.30">
    <property type="match status" value="1"/>
</dbReference>
<dbReference type="EMBL" id="CP006670">
    <property type="protein sequence ID" value="EHR78724.1"/>
    <property type="molecule type" value="Genomic_DNA"/>
</dbReference>
<organism evidence="4 5">
    <name type="scientific">Thermococcus litoralis (strain ATCC 51850 / DSM 5473 / JCM 8560 / NS-C)</name>
    <dbReference type="NCBI Taxonomy" id="523849"/>
    <lineage>
        <taxon>Archaea</taxon>
        <taxon>Methanobacteriati</taxon>
        <taxon>Methanobacteriota</taxon>
        <taxon>Thermococci</taxon>
        <taxon>Thermococcales</taxon>
        <taxon>Thermococcaceae</taxon>
        <taxon>Thermococcus</taxon>
    </lineage>
</organism>
<accession>H3ZMS7</accession>
<dbReference type="Proteomes" id="UP000015502">
    <property type="component" value="Chromosome"/>
</dbReference>
<dbReference type="CDD" id="cd04301">
    <property type="entry name" value="NAT_SF"/>
    <property type="match status" value="1"/>
</dbReference>
<protein>
    <submittedName>
        <fullName evidence="4">Acetyltransferase</fullName>
    </submittedName>
</protein>
<dbReference type="InterPro" id="IPR050680">
    <property type="entry name" value="YpeA/RimI_acetyltransf"/>
</dbReference>
<dbReference type="InterPro" id="IPR000182">
    <property type="entry name" value="GNAT_dom"/>
</dbReference>
<dbReference type="SUPFAM" id="SSF55729">
    <property type="entry name" value="Acyl-CoA N-acyltransferases (Nat)"/>
    <property type="match status" value="1"/>
</dbReference>
<gene>
    <name evidence="4" type="ORF">OCC_05636</name>
</gene>
<keyword evidence="5" id="KW-1185">Reference proteome</keyword>
<evidence type="ECO:0000313" key="5">
    <source>
        <dbReference type="Proteomes" id="UP000015502"/>
    </source>
</evidence>
<dbReference type="GeneID" id="16549886"/>
<dbReference type="STRING" id="523849.OCC_05636"/>
<name>H3ZMS7_THELN</name>
<dbReference type="PROSITE" id="PS51186">
    <property type="entry name" value="GNAT"/>
    <property type="match status" value="1"/>
</dbReference>
<dbReference type="InterPro" id="IPR016181">
    <property type="entry name" value="Acyl_CoA_acyltransferase"/>
</dbReference>
<reference evidence="4 5" key="1">
    <citation type="journal article" date="2012" name="J. Bacteriol.">
        <title>Genome sequence of the model hyperthermophilic archaeon Thermococcus litoralis NS-C.</title>
        <authorList>
            <person name="Gardner A.F."/>
            <person name="Kumar S."/>
            <person name="Perler F.B."/>
        </authorList>
    </citation>
    <scope>NUCLEOTIDE SEQUENCE [LARGE SCALE GENOMIC DNA]</scope>
    <source>
        <strain evidence="5">ATCC 51850 / DSM 5473 / JCM 8560 / NS-C</strain>
    </source>
</reference>
<keyword evidence="2" id="KW-0012">Acyltransferase</keyword>
<proteinExistence type="predicted"/>
<evidence type="ECO:0000313" key="4">
    <source>
        <dbReference type="EMBL" id="EHR78724.1"/>
    </source>
</evidence>
<evidence type="ECO:0000256" key="2">
    <source>
        <dbReference type="ARBA" id="ARBA00023315"/>
    </source>
</evidence>
<dbReference type="HOGENOM" id="CLU_087235_1_0_2"/>
<dbReference type="GO" id="GO:0016747">
    <property type="term" value="F:acyltransferase activity, transferring groups other than amino-acyl groups"/>
    <property type="evidence" value="ECO:0007669"/>
    <property type="project" value="InterPro"/>
</dbReference>
<dbReference type="RefSeq" id="WP_004067997.1">
    <property type="nucleotide sequence ID" value="NC_022084.1"/>
</dbReference>
<dbReference type="PANTHER" id="PTHR43420">
    <property type="entry name" value="ACETYLTRANSFERASE"/>
    <property type="match status" value="1"/>
</dbReference>
<feature type="domain" description="N-acetyltransferase" evidence="3">
    <location>
        <begin position="4"/>
        <end position="201"/>
    </location>
</feature>
<keyword evidence="1" id="KW-0808">Transferase</keyword>
<dbReference type="KEGG" id="tlt:OCC_05636"/>
<sequence>MPEIVIEPAKGTPEEAGHFAELMRISAPEFFPDLLGKKFRKFFVGAFLEKDNLFSHKHVVFARFKGKIAGMLLSYDWKAKNKEEGNTGWLMMKILGFDFLRQLPAFISSISGSGRLEKGGYYISNVAVYTDFRGRKIGKALMLKAEELARESKAKKLALDVEVDNEVAIAVYKKLGYTIEREHEIGLGGKKYRFYRMMKPL</sequence>
<evidence type="ECO:0000259" key="3">
    <source>
        <dbReference type="PROSITE" id="PS51186"/>
    </source>
</evidence>
<evidence type="ECO:0000256" key="1">
    <source>
        <dbReference type="ARBA" id="ARBA00022679"/>
    </source>
</evidence>
<dbReference type="AlphaFoldDB" id="H3ZMS7"/>
<dbReference type="OrthoDB" id="43754at2157"/>